<feature type="region of interest" description="Disordered" evidence="4">
    <location>
        <begin position="41"/>
        <end position="130"/>
    </location>
</feature>
<dbReference type="RefSeq" id="XP_007826803.1">
    <property type="nucleotide sequence ID" value="XM_007828612.1"/>
</dbReference>
<feature type="region of interest" description="Disordered" evidence="4">
    <location>
        <begin position="256"/>
        <end position="448"/>
    </location>
</feature>
<dbReference type="PANTHER" id="PTHR10799">
    <property type="entry name" value="SNF2/RAD54 HELICASE FAMILY"/>
    <property type="match status" value="1"/>
</dbReference>
<feature type="compositionally biased region" description="Polar residues" evidence="4">
    <location>
        <begin position="9"/>
        <end position="26"/>
    </location>
</feature>
<dbReference type="FunCoup" id="W3XJH7">
    <property type="interactions" value="40"/>
</dbReference>
<sequence length="1173" mass="130615">MGGKIPGLRTSSPSLPATPNAANTKSARFEIEDEDLDELAHSIPDSSPYFTQPTQIVNRTTQPTQIINRTTQPTQIVEKRTTLQRSSPPIPDTPRTVIEVPASSPFQTQSAQKRQAPNPPKAGPAPGRLASAMAPAGTVFRAPAAAPRRPQPAVKRQFLSNIASDDDLANDYKRSDSSDDDQKPMRGEIKPSSFVKTSDNKDIDPNEIRDIRLRYLTRQVHKCVVKSNSKITYRQCRDALQDNGLQMAPAVESLLDETRTKPAASTASFGSRSKTIANQSQSKSWTQTKLTGPSKSRAGSSSPPPSPEPAKNVAPRRRLVKGRRNRSASPDKVFSVSSSHVTSSAATSPGRSSPDKPGRMAARASASGDSQSQHAKNQRQRAAASEVITIDSGSESDDDLPSLSNLGSKKRKLVSASEKTPQAKKRGRLVSRKEKSMSEPKVAKTTPVAKAAPKVIELSDGMETDESEPFPTDIDTDSDASGVSEIRGPRKEHSKVLEYLNTCTPEALARMTGSTVKDSQLITSKRLFESFDEVEKIKTKGSKAKSKQGNIGEIIIDKLDTWFKAFDAVTTVINKCIERGDLIKNIMDKWDMDTNGKPKSDSTRTYKALPIAERPALMDENVQLKSYQLFGLNWMSLLHKLGYSAILADDMGLGKTCQVISLISHLIDTQPDARPHLIMVPPSTLENWANEFERFAPSISLHIYSGNNRRDIDPLDIAEEYDVVLTSYSMVERKADDLHWLSELKPQVAVFDEGHKLKNPNTILYHHLSRLPSKWRLVLTGTPVQNNLKELLGLLSFVEPSLFESGVLQKMHTIFEAKVPNKDILNFAALAKERVSNARTIMKPFILQRRKDEVIGLPKRTDHVELIPLAGSQKVLYEGIKDSFLAGKTKARGNKDKGNLWQQLRKAAIHPQLFRRHFTDEMIIELTDLLWKAPIMLPVQSKEPRFKTKWREELMAESDFSLHLLCKDYPKYLSRFDVAHKSWEEAPKVKKLLELIRSYQANGDRCLVFSRYEMVIDILRETLHYAEIPYCELTGRSGVAERFPEIERFNENSNIPVFLLTTGAGGTGLNLTAANKIILFDQSDNPQEDVQASNRAHRIGQTREVEVIRLITEKTIETMIFNSCIKKLTLAASVEGVVEDEESLEEECRKKMLLGEEEEVEVPPSQAIALSQA</sequence>
<dbReference type="InParanoid" id="W3XJH7"/>
<dbReference type="AlphaFoldDB" id="W3XJH7"/>
<dbReference type="InterPro" id="IPR014001">
    <property type="entry name" value="Helicase_ATP-bd"/>
</dbReference>
<dbReference type="Pfam" id="PF00271">
    <property type="entry name" value="Helicase_C"/>
    <property type="match status" value="1"/>
</dbReference>
<dbReference type="Gene3D" id="3.40.50.10810">
    <property type="entry name" value="Tandem AAA-ATPase domain"/>
    <property type="match status" value="1"/>
</dbReference>
<dbReference type="STRING" id="1229662.W3XJH7"/>
<feature type="compositionally biased region" description="Acidic residues" evidence="4">
    <location>
        <begin position="463"/>
        <end position="478"/>
    </location>
</feature>
<evidence type="ECO:0008006" key="9">
    <source>
        <dbReference type="Google" id="ProtNLM"/>
    </source>
</evidence>
<feature type="domain" description="Helicase ATP-binding" evidence="5">
    <location>
        <begin position="636"/>
        <end position="801"/>
    </location>
</feature>
<evidence type="ECO:0000256" key="3">
    <source>
        <dbReference type="ARBA" id="ARBA00022840"/>
    </source>
</evidence>
<evidence type="ECO:0000313" key="7">
    <source>
        <dbReference type="EMBL" id="ETS86203.1"/>
    </source>
</evidence>
<dbReference type="OMA" id="NARTIMK"/>
<dbReference type="Gene3D" id="3.40.50.300">
    <property type="entry name" value="P-loop containing nucleotide triphosphate hydrolases"/>
    <property type="match status" value="1"/>
</dbReference>
<feature type="compositionally biased region" description="Polar residues" evidence="4">
    <location>
        <begin position="263"/>
        <end position="291"/>
    </location>
</feature>
<evidence type="ECO:0000256" key="4">
    <source>
        <dbReference type="SAM" id="MobiDB-lite"/>
    </source>
</evidence>
<feature type="compositionally biased region" description="Basic and acidic residues" evidence="4">
    <location>
        <begin position="170"/>
        <end position="189"/>
    </location>
</feature>
<dbReference type="SUPFAM" id="SSF52540">
    <property type="entry name" value="P-loop containing nucleoside triphosphate hydrolases"/>
    <property type="match status" value="2"/>
</dbReference>
<feature type="domain" description="Helicase C-terminal" evidence="6">
    <location>
        <begin position="988"/>
        <end position="1145"/>
    </location>
</feature>
<accession>W3XJH7</accession>
<dbReference type="SMART" id="SM00487">
    <property type="entry name" value="DEXDc"/>
    <property type="match status" value="1"/>
</dbReference>
<dbReference type="InterPro" id="IPR049730">
    <property type="entry name" value="SNF2/RAD54-like_C"/>
</dbReference>
<evidence type="ECO:0000313" key="8">
    <source>
        <dbReference type="Proteomes" id="UP000030651"/>
    </source>
</evidence>
<dbReference type="PROSITE" id="PS51194">
    <property type="entry name" value="HELICASE_CTER"/>
    <property type="match status" value="1"/>
</dbReference>
<name>W3XJH7_PESFW</name>
<evidence type="ECO:0000259" key="5">
    <source>
        <dbReference type="PROSITE" id="PS51192"/>
    </source>
</evidence>
<dbReference type="InterPro" id="IPR038718">
    <property type="entry name" value="SNF2-like_sf"/>
</dbReference>
<dbReference type="Proteomes" id="UP000030651">
    <property type="component" value="Unassembled WGS sequence"/>
</dbReference>
<dbReference type="HOGENOM" id="CLU_000315_16_2_1"/>
<feature type="region of interest" description="Disordered" evidence="4">
    <location>
        <begin position="463"/>
        <end position="488"/>
    </location>
</feature>
<dbReference type="OrthoDB" id="5857104at2759"/>
<dbReference type="GeneID" id="19265044"/>
<dbReference type="CDD" id="cd18793">
    <property type="entry name" value="SF2_C_SNF"/>
    <property type="match status" value="1"/>
</dbReference>
<dbReference type="InterPro" id="IPR000330">
    <property type="entry name" value="SNF2_N"/>
</dbReference>
<keyword evidence="8" id="KW-1185">Reference proteome</keyword>
<dbReference type="PROSITE" id="PS51192">
    <property type="entry name" value="HELICASE_ATP_BIND_1"/>
    <property type="match status" value="1"/>
</dbReference>
<organism evidence="7 8">
    <name type="scientific">Pestalotiopsis fici (strain W106-1 / CGMCC3.15140)</name>
    <dbReference type="NCBI Taxonomy" id="1229662"/>
    <lineage>
        <taxon>Eukaryota</taxon>
        <taxon>Fungi</taxon>
        <taxon>Dikarya</taxon>
        <taxon>Ascomycota</taxon>
        <taxon>Pezizomycotina</taxon>
        <taxon>Sordariomycetes</taxon>
        <taxon>Xylariomycetidae</taxon>
        <taxon>Amphisphaeriales</taxon>
        <taxon>Sporocadaceae</taxon>
        <taxon>Pestalotiopsis</taxon>
    </lineage>
</organism>
<reference evidence="8" key="1">
    <citation type="journal article" date="2015" name="BMC Genomics">
        <title>Genomic and transcriptomic analysis of the endophytic fungus Pestalotiopsis fici reveals its lifestyle and high potential for synthesis of natural products.</title>
        <authorList>
            <person name="Wang X."/>
            <person name="Zhang X."/>
            <person name="Liu L."/>
            <person name="Xiang M."/>
            <person name="Wang W."/>
            <person name="Sun X."/>
            <person name="Che Y."/>
            <person name="Guo L."/>
            <person name="Liu G."/>
            <person name="Guo L."/>
            <person name="Wang C."/>
            <person name="Yin W.B."/>
            <person name="Stadler M."/>
            <person name="Zhang X."/>
            <person name="Liu X."/>
        </authorList>
    </citation>
    <scope>NUCLEOTIDE SEQUENCE [LARGE SCALE GENOMIC DNA]</scope>
    <source>
        <strain evidence="8">W106-1 / CGMCC3.15140</strain>
    </source>
</reference>
<dbReference type="SMART" id="SM00490">
    <property type="entry name" value="HELICc"/>
    <property type="match status" value="1"/>
</dbReference>
<dbReference type="Pfam" id="PF00176">
    <property type="entry name" value="SNF2-rel_dom"/>
    <property type="match status" value="1"/>
</dbReference>
<protein>
    <recommendedName>
        <fullName evidence="9">ATP-dependent helicase fft2</fullName>
    </recommendedName>
</protein>
<feature type="compositionally biased region" description="Basic residues" evidence="4">
    <location>
        <begin position="314"/>
        <end position="326"/>
    </location>
</feature>
<gene>
    <name evidence="7" type="ORF">PFICI_00031</name>
</gene>
<keyword evidence="3" id="KW-0067">ATP-binding</keyword>
<feature type="compositionally biased region" description="Polar residues" evidence="4">
    <location>
        <begin position="104"/>
        <end position="115"/>
    </location>
</feature>
<evidence type="ECO:0000256" key="1">
    <source>
        <dbReference type="ARBA" id="ARBA00022741"/>
    </source>
</evidence>
<feature type="region of interest" description="Disordered" evidence="4">
    <location>
        <begin position="159"/>
        <end position="204"/>
    </location>
</feature>
<dbReference type="InterPro" id="IPR027417">
    <property type="entry name" value="P-loop_NTPase"/>
</dbReference>
<dbReference type="KEGG" id="pfy:PFICI_00031"/>
<dbReference type="EMBL" id="KI912109">
    <property type="protein sequence ID" value="ETS86203.1"/>
    <property type="molecule type" value="Genomic_DNA"/>
</dbReference>
<feature type="compositionally biased region" description="Basic and acidic residues" evidence="4">
    <location>
        <begin position="431"/>
        <end position="442"/>
    </location>
</feature>
<dbReference type="eggNOG" id="KOG0389">
    <property type="taxonomic scope" value="Eukaryota"/>
</dbReference>
<feature type="region of interest" description="Disordered" evidence="4">
    <location>
        <begin position="1"/>
        <end position="27"/>
    </location>
</feature>
<proteinExistence type="predicted"/>
<keyword evidence="1" id="KW-0547">Nucleotide-binding</keyword>
<evidence type="ECO:0000256" key="2">
    <source>
        <dbReference type="ARBA" id="ARBA00022801"/>
    </source>
</evidence>
<dbReference type="GO" id="GO:0016787">
    <property type="term" value="F:hydrolase activity"/>
    <property type="evidence" value="ECO:0007669"/>
    <property type="project" value="UniProtKB-KW"/>
</dbReference>
<feature type="compositionally biased region" description="Low complexity" evidence="4">
    <location>
        <begin position="335"/>
        <end position="348"/>
    </location>
</feature>
<evidence type="ECO:0000259" key="6">
    <source>
        <dbReference type="PROSITE" id="PS51194"/>
    </source>
</evidence>
<dbReference type="CDD" id="cd17919">
    <property type="entry name" value="DEXHc_Snf"/>
    <property type="match status" value="1"/>
</dbReference>
<dbReference type="GO" id="GO:0005524">
    <property type="term" value="F:ATP binding"/>
    <property type="evidence" value="ECO:0007669"/>
    <property type="project" value="InterPro"/>
</dbReference>
<feature type="compositionally biased region" description="Polar residues" evidence="4">
    <location>
        <begin position="44"/>
        <end position="75"/>
    </location>
</feature>
<keyword evidence="2" id="KW-0378">Hydrolase</keyword>
<dbReference type="InterPro" id="IPR001650">
    <property type="entry name" value="Helicase_C-like"/>
</dbReference>